<protein>
    <submittedName>
        <fullName evidence="3">Uncharacterized protein</fullName>
    </submittedName>
</protein>
<comment type="caution">
    <text evidence="3">The sequence shown here is derived from an EMBL/GenBank/DDBJ whole genome shotgun (WGS) entry which is preliminary data.</text>
</comment>
<feature type="compositionally biased region" description="Low complexity" evidence="1">
    <location>
        <begin position="446"/>
        <end position="465"/>
    </location>
</feature>
<organism evidence="3 4">
    <name type="scientific">Folsomia candida</name>
    <name type="common">Springtail</name>
    <dbReference type="NCBI Taxonomy" id="158441"/>
    <lineage>
        <taxon>Eukaryota</taxon>
        <taxon>Metazoa</taxon>
        <taxon>Ecdysozoa</taxon>
        <taxon>Arthropoda</taxon>
        <taxon>Hexapoda</taxon>
        <taxon>Collembola</taxon>
        <taxon>Entomobryomorpha</taxon>
        <taxon>Isotomoidea</taxon>
        <taxon>Isotomidae</taxon>
        <taxon>Proisotominae</taxon>
        <taxon>Folsomia</taxon>
    </lineage>
</organism>
<feature type="region of interest" description="Disordered" evidence="1">
    <location>
        <begin position="1020"/>
        <end position="1043"/>
    </location>
</feature>
<feature type="compositionally biased region" description="Basic and acidic residues" evidence="1">
    <location>
        <begin position="194"/>
        <end position="212"/>
    </location>
</feature>
<feature type="compositionally biased region" description="Basic and acidic residues" evidence="1">
    <location>
        <begin position="435"/>
        <end position="445"/>
    </location>
</feature>
<feature type="compositionally biased region" description="Basic and acidic residues" evidence="1">
    <location>
        <begin position="310"/>
        <end position="328"/>
    </location>
</feature>
<keyword evidence="2" id="KW-1133">Transmembrane helix</keyword>
<reference evidence="3 4" key="1">
    <citation type="submission" date="2015-12" db="EMBL/GenBank/DDBJ databases">
        <title>The genome of Folsomia candida.</title>
        <authorList>
            <person name="Faddeeva A."/>
            <person name="Derks M.F."/>
            <person name="Anvar Y."/>
            <person name="Smit S."/>
            <person name="Van Straalen N."/>
            <person name="Roelofs D."/>
        </authorList>
    </citation>
    <scope>NUCLEOTIDE SEQUENCE [LARGE SCALE GENOMIC DNA]</scope>
    <source>
        <strain evidence="3 4">VU population</strain>
        <tissue evidence="3">Whole body</tissue>
    </source>
</reference>
<accession>A0A226EC44</accession>
<sequence>MEKSNNSQKTKEKGPNHERKASLANKGGPQNPDKNEGTQAKLPPEEHKLARNPSPTPKFEPDSLAARRHNHEITEEEEHDIEKFFKIKDPRNTPHNTAEVKPSENENPEPVKQNVSVKKVSNPKTKSVNQPPGNSETKHSFSKFDDQELHDIEKFFVHSPQQSRSRELNAETDSEEEHVAGNKPQQTITSSKPGHKDKPAVQDNKGSFKPESQRLSASETKQMKTKSVFQDSEEEHVTGNKPPQATTSAKPAHKDKPMIQDNGGKFKPESEPLPSSDERQMKTKSVLQDLEEEHLAGNKTQQTITSAKPTHKDKPAVQDNKGSFKPESQRLSASEAKQMKRKSVLQGGHTELEEKPGKKQKNNAAHPDLKTVNLSVPTNDRFSLKVETVPKKFVKKADPLSKPELGPGPKIRQLRTKSDKAVLKNGQGEQGQGSKEQKPAVESDLSRSSSHTFTSFHSSGESESLGKPDMTWIIGSDGESDQSSVDLMEEPVKENIGNERLSLNQEFSGISRLLSLVTMLGRLPFVIYKETDAFRCKRKPSKRQWDLYLLTCILSVAFIMSSSSVFNIVSAKVEMNANDSSSQYANFEKLLFQKHWLHITVFLLTFIVALVGNVSVILYGNHISKYINDVGESLEDFKYKNASKGTRTMKFVHLFITALDVVVLVAFFFTSDLGFQESVKFETILYLRWGLKEAFLDNFWMNIAVYVVPFFEIYVYFVARNHLLLIMVLCLAITNTAHGWNTRTAHLLESIAPKNEESVKQFGMPLSYKTLQKQHLKITKLIEGISNCSTPVLFSYFATRVLCISCEMFRASTAFLFDLTLKHVNGSETISGNSGVHVKYDPTELESIVEIFYFLSTTLISLFVVISTISAVGVTVMHGFKPVRRYGLLLADSLKGRKFIMSLYMSFNTKRPHIVNPGSWFLVNKNLFLSIVGTALLLFSIMIQWNVVNLVETQIVLACPHDRTKLCVKSSKTKDVKKYIDENAGATFEIPPSIRTTRPTSKATGLTSVTISTDNPGIITTKTPTTIKTTPTTTTKPPKPCSKGTEIVEPTASLQEKTKLCGINCPLSRAFRMVPFSEGGKALISTMKFGWTKTNEIVECLANPYGNFEKGDPVHDCFGNCYSERDDLGRFAFSLSGKGNLSKLQLNAGEFSYKFECFSENVDSPYFNPLEVCGIPYAYTHMLYDYYNSNHNPPFAKATLIKMMKAFPNNHVFDVSQPKCDKKDVSLTNSTEHPHLAIKVEVSQSQAVWRLVPYSFVYGGVGLQIPFWWGGQIWNKASQSFQEETPPQRGDRHFAFPYFYMDALFTSKKFPNGTIDKSAISSFGMHDCFGNQLDEFDDCGALPFWIFDRDGILKKPRKTYFGRYRCWESPIPDYSCGAPEDKPELIFKLCATWSEYLSKPR</sequence>
<feature type="compositionally biased region" description="Basic and acidic residues" evidence="1">
    <location>
        <begin position="80"/>
        <end position="92"/>
    </location>
</feature>
<feature type="transmembrane region" description="Helical" evidence="2">
    <location>
        <begin position="851"/>
        <end position="876"/>
    </location>
</feature>
<feature type="compositionally biased region" description="Low complexity" evidence="1">
    <location>
        <begin position="111"/>
        <end position="129"/>
    </location>
</feature>
<feature type="transmembrane region" description="Helical" evidence="2">
    <location>
        <begin position="547"/>
        <end position="569"/>
    </location>
</feature>
<feature type="compositionally biased region" description="Basic and acidic residues" evidence="1">
    <location>
        <begin position="1"/>
        <end position="21"/>
    </location>
</feature>
<feature type="compositionally biased region" description="Polar residues" evidence="1">
    <location>
        <begin position="183"/>
        <end position="192"/>
    </location>
</feature>
<feature type="compositionally biased region" description="Low complexity" evidence="1">
    <location>
        <begin position="1020"/>
        <end position="1036"/>
    </location>
</feature>
<feature type="transmembrane region" description="Helical" evidence="2">
    <location>
        <begin position="596"/>
        <end position="619"/>
    </location>
</feature>
<feature type="compositionally biased region" description="Basic and acidic residues" evidence="1">
    <location>
        <begin position="382"/>
        <end position="401"/>
    </location>
</feature>
<evidence type="ECO:0000313" key="3">
    <source>
        <dbReference type="EMBL" id="OXA55202.1"/>
    </source>
</evidence>
<evidence type="ECO:0000256" key="1">
    <source>
        <dbReference type="SAM" id="MobiDB-lite"/>
    </source>
</evidence>
<dbReference type="Proteomes" id="UP000198287">
    <property type="component" value="Unassembled WGS sequence"/>
</dbReference>
<keyword evidence="2" id="KW-0812">Transmembrane</keyword>
<dbReference type="EMBL" id="LNIX01000004">
    <property type="protein sequence ID" value="OXA55202.1"/>
    <property type="molecule type" value="Genomic_DNA"/>
</dbReference>
<feature type="transmembrane region" description="Helical" evidence="2">
    <location>
        <begin position="723"/>
        <end position="740"/>
    </location>
</feature>
<feature type="transmembrane region" description="Helical" evidence="2">
    <location>
        <begin position="509"/>
        <end position="527"/>
    </location>
</feature>
<feature type="compositionally biased region" description="Basic and acidic residues" evidence="1">
    <location>
        <begin position="252"/>
        <end position="281"/>
    </location>
</feature>
<feature type="region of interest" description="Disordered" evidence="1">
    <location>
        <begin position="1"/>
        <end position="473"/>
    </location>
</feature>
<feature type="transmembrane region" description="Helical" evidence="2">
    <location>
        <begin position="699"/>
        <end position="716"/>
    </location>
</feature>
<feature type="compositionally biased region" description="Polar residues" evidence="1">
    <location>
        <begin position="298"/>
        <end position="308"/>
    </location>
</feature>
<feature type="compositionally biased region" description="Basic and acidic residues" evidence="1">
    <location>
        <begin position="136"/>
        <end position="156"/>
    </location>
</feature>
<gene>
    <name evidence="3" type="ORF">Fcan01_08602</name>
</gene>
<feature type="transmembrane region" description="Helical" evidence="2">
    <location>
        <begin position="927"/>
        <end position="947"/>
    </location>
</feature>
<proteinExistence type="predicted"/>
<name>A0A226EC44_FOLCA</name>
<keyword evidence="4" id="KW-1185">Reference proteome</keyword>
<evidence type="ECO:0000256" key="2">
    <source>
        <dbReference type="SAM" id="Phobius"/>
    </source>
</evidence>
<feature type="compositionally biased region" description="Polar residues" evidence="1">
    <location>
        <begin position="372"/>
        <end position="381"/>
    </location>
</feature>
<feature type="compositionally biased region" description="Polar residues" evidence="1">
    <location>
        <begin position="213"/>
        <end position="230"/>
    </location>
</feature>
<evidence type="ECO:0000313" key="4">
    <source>
        <dbReference type="Proteomes" id="UP000198287"/>
    </source>
</evidence>
<feature type="transmembrane region" description="Helical" evidence="2">
    <location>
        <begin position="651"/>
        <end position="669"/>
    </location>
</feature>
<keyword evidence="2" id="KW-0472">Membrane</keyword>